<keyword evidence="2" id="KW-1185">Reference proteome</keyword>
<dbReference type="AlphaFoldDB" id="A0A3N0V535"/>
<comment type="caution">
    <text evidence="1">The sequence shown here is derived from an EMBL/GenBank/DDBJ whole genome shotgun (WGS) entry which is preliminary data.</text>
</comment>
<dbReference type="InParanoid" id="A0A3N0V535"/>
<dbReference type="Proteomes" id="UP000282106">
    <property type="component" value="Unassembled WGS sequence"/>
</dbReference>
<organism evidence="1 2">
    <name type="scientific">Stagnimonas aquatica</name>
    <dbReference type="NCBI Taxonomy" id="2689987"/>
    <lineage>
        <taxon>Bacteria</taxon>
        <taxon>Pseudomonadati</taxon>
        <taxon>Pseudomonadota</taxon>
        <taxon>Gammaproteobacteria</taxon>
        <taxon>Nevskiales</taxon>
        <taxon>Nevskiaceae</taxon>
        <taxon>Stagnimonas</taxon>
    </lineage>
</organism>
<dbReference type="RefSeq" id="WP_123212603.1">
    <property type="nucleotide sequence ID" value="NZ_RJVO01000007.1"/>
</dbReference>
<sequence>MANIKSWFPTLIHHAPLLRQGAEAYNAELLREVAQLREFDRAGRQWSAKNYPGGYTSYGSMDRLHQFSSSFMDLERRIDRQVRSYAKALGWDLGGGRLAMTDCWVNVMPKGCAHSFHLHPQAVISGTYYVKTPRGCPGLKFEDPRLSRLMAAPMRRADADPAQQPHISYPAQAGHLILFESWLRHEVPANPVSAERVSISFNYHWMQ</sequence>
<reference evidence="1 2" key="1">
    <citation type="submission" date="2018-10" db="EMBL/GenBank/DDBJ databases">
        <authorList>
            <person name="Chen W.-M."/>
        </authorList>
    </citation>
    <scope>NUCLEOTIDE SEQUENCE [LARGE SCALE GENOMIC DNA]</scope>
    <source>
        <strain evidence="1 2">THS-13</strain>
    </source>
</reference>
<dbReference type="Gene3D" id="2.60.120.620">
    <property type="entry name" value="q2cbj1_9rhob like domain"/>
    <property type="match status" value="1"/>
</dbReference>
<evidence type="ECO:0000313" key="2">
    <source>
        <dbReference type="Proteomes" id="UP000282106"/>
    </source>
</evidence>
<evidence type="ECO:0008006" key="3">
    <source>
        <dbReference type="Google" id="ProtNLM"/>
    </source>
</evidence>
<name>A0A3N0V535_9GAMM</name>
<dbReference type="InterPro" id="IPR012668">
    <property type="entry name" value="CHP02466"/>
</dbReference>
<dbReference type="NCBIfam" id="TIGR02466">
    <property type="entry name" value="TIGR02466 family protein"/>
    <property type="match status" value="1"/>
</dbReference>
<evidence type="ECO:0000313" key="1">
    <source>
        <dbReference type="EMBL" id="ROH87879.1"/>
    </source>
</evidence>
<accession>A0A3N0V535</accession>
<dbReference type="EMBL" id="RJVO01000007">
    <property type="protein sequence ID" value="ROH87879.1"/>
    <property type="molecule type" value="Genomic_DNA"/>
</dbReference>
<proteinExistence type="predicted"/>
<dbReference type="Pfam" id="PF13759">
    <property type="entry name" value="2OG-FeII_Oxy_5"/>
    <property type="match status" value="1"/>
</dbReference>
<gene>
    <name evidence="1" type="ORF">ED208_14310</name>
</gene>
<protein>
    <recommendedName>
        <fullName evidence="3">Fe2OG dioxygenase domain-containing protein</fullName>
    </recommendedName>
</protein>